<organism evidence="2">
    <name type="scientific">Candidatus Kentrum sp. SD</name>
    <dbReference type="NCBI Taxonomy" id="2126332"/>
    <lineage>
        <taxon>Bacteria</taxon>
        <taxon>Pseudomonadati</taxon>
        <taxon>Pseudomonadota</taxon>
        <taxon>Gammaproteobacteria</taxon>
        <taxon>Candidatus Kentrum</taxon>
    </lineage>
</organism>
<accession>A0A450Z428</accession>
<dbReference type="AlphaFoldDB" id="A0A450Z428"/>
<gene>
    <name evidence="2" type="ORF">BECKSD772E_GA0070983_11304</name>
    <name evidence="1" type="ORF">BECKSD772F_GA0070984_10163</name>
</gene>
<name>A0A450Z428_9GAMM</name>
<reference evidence="2" key="1">
    <citation type="submission" date="2019-02" db="EMBL/GenBank/DDBJ databases">
        <authorList>
            <person name="Gruber-Vodicka R. H."/>
            <person name="Seah K. B. B."/>
        </authorList>
    </citation>
    <scope>NUCLEOTIDE SEQUENCE</scope>
    <source>
        <strain evidence="2">BECK_S1320</strain>
        <strain evidence="1">BECK_S1321</strain>
    </source>
</reference>
<proteinExistence type="predicted"/>
<evidence type="ECO:0000313" key="1">
    <source>
        <dbReference type="EMBL" id="VFK37516.1"/>
    </source>
</evidence>
<dbReference type="EMBL" id="CAADFR010000016">
    <property type="protein sequence ID" value="VFK37516.1"/>
    <property type="molecule type" value="Genomic_DNA"/>
</dbReference>
<sequence length="73" mass="8126">MGHLSKVVQFPRALRAGTQSRRACAAYPKHFDSYVVEVKTPPNSLCILDLFPPVPNCPSTKRSKNTCDEILKP</sequence>
<evidence type="ECO:0000313" key="2">
    <source>
        <dbReference type="EMBL" id="VFK48547.1"/>
    </source>
</evidence>
<protein>
    <submittedName>
        <fullName evidence="2">Uncharacterized protein</fullName>
    </submittedName>
</protein>
<dbReference type="EMBL" id="CAADFU010000130">
    <property type="protein sequence ID" value="VFK48547.1"/>
    <property type="molecule type" value="Genomic_DNA"/>
</dbReference>